<dbReference type="SMART" id="SM00918">
    <property type="entry name" value="Lig_chan-Glu_bd"/>
    <property type="match status" value="1"/>
</dbReference>
<dbReference type="EMBL" id="AFFK01022406">
    <property type="status" value="NOT_ANNOTATED_CDS"/>
    <property type="molecule type" value="Genomic_DNA"/>
</dbReference>
<feature type="transmembrane region" description="Helical" evidence="13">
    <location>
        <begin position="285"/>
        <end position="303"/>
    </location>
</feature>
<organism evidence="15 16">
    <name type="scientific">Strigamia maritima</name>
    <name type="common">European centipede</name>
    <name type="synonym">Geophilus maritimus</name>
    <dbReference type="NCBI Taxonomy" id="126957"/>
    <lineage>
        <taxon>Eukaryota</taxon>
        <taxon>Metazoa</taxon>
        <taxon>Ecdysozoa</taxon>
        <taxon>Arthropoda</taxon>
        <taxon>Myriapoda</taxon>
        <taxon>Chilopoda</taxon>
        <taxon>Pleurostigmophora</taxon>
        <taxon>Geophilomorpha</taxon>
        <taxon>Linotaeniidae</taxon>
        <taxon>Strigamia</taxon>
    </lineage>
</organism>
<evidence type="ECO:0000256" key="7">
    <source>
        <dbReference type="ARBA" id="ARBA00023065"/>
    </source>
</evidence>
<feature type="transmembrane region" description="Helical" evidence="13">
    <location>
        <begin position="346"/>
        <end position="369"/>
    </location>
</feature>
<evidence type="ECO:0000256" key="8">
    <source>
        <dbReference type="ARBA" id="ARBA00023136"/>
    </source>
</evidence>
<evidence type="ECO:0000256" key="4">
    <source>
        <dbReference type="ARBA" id="ARBA00022475"/>
    </source>
</evidence>
<comment type="similarity">
    <text evidence="2">Belongs to the glutamate-gated ion channel (TC 1.A.10.1) family.</text>
</comment>
<dbReference type="Gene3D" id="1.10.287.70">
    <property type="match status" value="1"/>
</dbReference>
<dbReference type="PANTHER" id="PTHR42643">
    <property type="entry name" value="IONOTROPIC RECEPTOR 20A-RELATED"/>
    <property type="match status" value="1"/>
</dbReference>
<proteinExistence type="inferred from homology"/>
<evidence type="ECO:0000256" key="2">
    <source>
        <dbReference type="ARBA" id="ARBA00008685"/>
    </source>
</evidence>
<dbReference type="InterPro" id="IPR052192">
    <property type="entry name" value="Insect_Ionotropic_Sensory_Rcpt"/>
</dbReference>
<dbReference type="STRING" id="126957.T1JA42"/>
<evidence type="ECO:0000256" key="13">
    <source>
        <dbReference type="SAM" id="Phobius"/>
    </source>
</evidence>
<comment type="subcellular location">
    <subcellularLocation>
        <location evidence="1">Cell membrane</location>
        <topology evidence="1">Multi-pass membrane protein</topology>
    </subcellularLocation>
</comment>
<keyword evidence="16" id="KW-1185">Reference proteome</keyword>
<evidence type="ECO:0000313" key="16">
    <source>
        <dbReference type="Proteomes" id="UP000014500"/>
    </source>
</evidence>
<evidence type="ECO:0000256" key="3">
    <source>
        <dbReference type="ARBA" id="ARBA00022448"/>
    </source>
</evidence>
<dbReference type="GO" id="GO:0015276">
    <property type="term" value="F:ligand-gated monoatomic ion channel activity"/>
    <property type="evidence" value="ECO:0007669"/>
    <property type="project" value="InterPro"/>
</dbReference>
<reference evidence="15" key="2">
    <citation type="submission" date="2015-02" db="UniProtKB">
        <authorList>
            <consortium name="EnsemblMetazoa"/>
        </authorList>
    </citation>
    <scope>IDENTIFICATION</scope>
</reference>
<protein>
    <recommendedName>
        <fullName evidence="14">Ionotropic glutamate receptor L-glutamate and glycine-binding domain-containing protein</fullName>
    </recommendedName>
</protein>
<name>T1JA42_STRMM</name>
<dbReference type="PANTHER" id="PTHR42643:SF24">
    <property type="entry name" value="IONOTROPIC RECEPTOR 60A"/>
    <property type="match status" value="1"/>
</dbReference>
<evidence type="ECO:0000256" key="10">
    <source>
        <dbReference type="ARBA" id="ARBA00023180"/>
    </source>
</evidence>
<keyword evidence="9" id="KW-0675">Receptor</keyword>
<evidence type="ECO:0000256" key="12">
    <source>
        <dbReference type="ARBA" id="ARBA00023303"/>
    </source>
</evidence>
<keyword evidence="10" id="KW-0325">Glycoprotein</keyword>
<keyword evidence="3" id="KW-0813">Transport</keyword>
<feature type="transmembrane region" description="Helical" evidence="13">
    <location>
        <begin position="512"/>
        <end position="537"/>
    </location>
</feature>
<accession>T1JA42</accession>
<evidence type="ECO:0000256" key="1">
    <source>
        <dbReference type="ARBA" id="ARBA00004651"/>
    </source>
</evidence>
<evidence type="ECO:0000313" key="15">
    <source>
        <dbReference type="EnsemblMetazoa" id="SMAR010597-PA"/>
    </source>
</evidence>
<dbReference type="Gene3D" id="3.40.190.10">
    <property type="entry name" value="Periplasmic binding protein-like II"/>
    <property type="match status" value="1"/>
</dbReference>
<dbReference type="AlphaFoldDB" id="T1JA42"/>
<keyword evidence="12" id="KW-0407">Ion channel</keyword>
<evidence type="ECO:0000259" key="14">
    <source>
        <dbReference type="SMART" id="SM00918"/>
    </source>
</evidence>
<sequence>MFEFRYFIREMRNSRQQIENPGQTPPQDSKIAYIHRKLFISFSGQIPIVLYATCININIKAHSTKITINYLLLSVNRGRVMYLFLLIHLSLHTLCCIGHSSSFRCASLTLLTNNDNHMEPDTEIEFQYLGYKWLKIDNSLKQLSCHDLPISNIQSDEKNQYAPKVVKISHFDGAPLFTISNSSKIGGYIGQILNPFLTVFNISFKITLSKKKQYGSFINGSWTGMVGDLINGLADIAPALTMSRQRSDYINFSPPIFPMQFDVVFRKLDQHERNYTFYLRPCNKEIWLCVLGISLIVILVKVLANKRSENCLNCFLNFINDFLLCWPIVLLGNLNSFSLKSIKFVFTIYIAFSMLLLFSYSSVLTSLLATTRMRIPFSSLEDMLENTDYMPVVLKGHKLEEIFVNSPYKNKTVITVETIEEAIEETYSKKLGLLLTLTSVRGNCSFAVAPKIIKKDFARFAYSKQFDYRDYFNCKFLLLKQYGILSIEFERLKIMVEKCPEKPINPISFGQIIGPFVLIITGIQIALLLGTIELIAYKFYTLKLK</sequence>
<dbReference type="GO" id="GO:0005886">
    <property type="term" value="C:plasma membrane"/>
    <property type="evidence" value="ECO:0007669"/>
    <property type="project" value="UniProtKB-SubCell"/>
</dbReference>
<evidence type="ECO:0000256" key="11">
    <source>
        <dbReference type="ARBA" id="ARBA00023286"/>
    </source>
</evidence>
<dbReference type="Pfam" id="PF00060">
    <property type="entry name" value="Lig_chan"/>
    <property type="match status" value="1"/>
</dbReference>
<dbReference type="Pfam" id="PF10613">
    <property type="entry name" value="Lig_chan-Glu_bd"/>
    <property type="match status" value="1"/>
</dbReference>
<keyword evidence="4" id="KW-1003">Cell membrane</keyword>
<dbReference type="EnsemblMetazoa" id="SMAR010597-RA">
    <property type="protein sequence ID" value="SMAR010597-PA"/>
    <property type="gene ID" value="SMAR010597"/>
</dbReference>
<dbReference type="Proteomes" id="UP000014500">
    <property type="component" value="Unassembled WGS sequence"/>
</dbReference>
<dbReference type="GO" id="GO:0050906">
    <property type="term" value="P:detection of stimulus involved in sensory perception"/>
    <property type="evidence" value="ECO:0007669"/>
    <property type="project" value="UniProtKB-ARBA"/>
</dbReference>
<keyword evidence="6 13" id="KW-1133">Transmembrane helix</keyword>
<dbReference type="InterPro" id="IPR001320">
    <property type="entry name" value="Iontro_rcpt_C"/>
</dbReference>
<dbReference type="HOGENOM" id="CLU_037166_0_0_1"/>
<dbReference type="SUPFAM" id="SSF53850">
    <property type="entry name" value="Periplasmic binding protein-like II"/>
    <property type="match status" value="1"/>
</dbReference>
<dbReference type="eggNOG" id="KOG1052">
    <property type="taxonomic scope" value="Eukaryota"/>
</dbReference>
<dbReference type="PhylomeDB" id="T1JA42"/>
<dbReference type="InterPro" id="IPR019594">
    <property type="entry name" value="Glu/Gly-bd"/>
</dbReference>
<keyword evidence="5 13" id="KW-0812">Transmembrane</keyword>
<feature type="domain" description="Ionotropic glutamate receptor L-glutamate and glycine-binding" evidence="14">
    <location>
        <begin position="175"/>
        <end position="231"/>
    </location>
</feature>
<feature type="transmembrane region" description="Helical" evidence="13">
    <location>
        <begin position="315"/>
        <end position="334"/>
    </location>
</feature>
<keyword evidence="7" id="KW-0406">Ion transport</keyword>
<keyword evidence="11" id="KW-1071">Ligand-gated ion channel</keyword>
<reference evidence="16" key="1">
    <citation type="submission" date="2011-05" db="EMBL/GenBank/DDBJ databases">
        <authorList>
            <person name="Richards S.R."/>
            <person name="Qu J."/>
            <person name="Jiang H."/>
            <person name="Jhangiani S.N."/>
            <person name="Agravi P."/>
            <person name="Goodspeed R."/>
            <person name="Gross S."/>
            <person name="Mandapat C."/>
            <person name="Jackson L."/>
            <person name="Mathew T."/>
            <person name="Pu L."/>
            <person name="Thornton R."/>
            <person name="Saada N."/>
            <person name="Wilczek-Boney K.B."/>
            <person name="Lee S."/>
            <person name="Kovar C."/>
            <person name="Wu Y."/>
            <person name="Scherer S.E."/>
            <person name="Worley K.C."/>
            <person name="Muzny D.M."/>
            <person name="Gibbs R."/>
        </authorList>
    </citation>
    <scope>NUCLEOTIDE SEQUENCE</scope>
    <source>
        <strain evidence="16">Brora</strain>
    </source>
</reference>
<keyword evidence="8 13" id="KW-0472">Membrane</keyword>
<evidence type="ECO:0000256" key="6">
    <source>
        <dbReference type="ARBA" id="ARBA00022989"/>
    </source>
</evidence>
<evidence type="ECO:0000256" key="9">
    <source>
        <dbReference type="ARBA" id="ARBA00023170"/>
    </source>
</evidence>
<evidence type="ECO:0000256" key="5">
    <source>
        <dbReference type="ARBA" id="ARBA00022692"/>
    </source>
</evidence>